<proteinExistence type="predicted"/>
<accession>A0AAI9T4V7</accession>
<dbReference type="Proteomes" id="UP000004057">
    <property type="component" value="Unassembled WGS sequence"/>
</dbReference>
<evidence type="ECO:0000313" key="2">
    <source>
        <dbReference type="Proteomes" id="UP000004057"/>
    </source>
</evidence>
<gene>
    <name evidence="1" type="ORF">SPM_002880</name>
</gene>
<evidence type="ECO:0000313" key="1">
    <source>
        <dbReference type="EMBL" id="KAI93167.1"/>
    </source>
</evidence>
<sequence length="125" mass="14910">MKIKVTRIMRGTERPIPNFELDTDLIITYFPNWNGYDETLVFLKTFGNNPISIVETVEELEAKINGTFKPTHFVVMRTYSNGFKEHKIYNLDQKSESEKECNEQNKFGRWKFWIEPRILETKEVK</sequence>
<reference evidence="1 2" key="1">
    <citation type="journal article" date="2012" name="J. Proteome Res.">
        <title>Application of Spiroplasma melliferum proteogenomic profiling for the discovery of virulence factors and pathogenicity mechanisms in host-associated spiroplasmas.</title>
        <authorList>
            <person name="Alexeev D."/>
            <person name="Kostrjukova E."/>
            <person name="Aliper A."/>
            <person name="Popenko A."/>
            <person name="Bazaleev N."/>
            <person name="Tyakht A."/>
            <person name="Selezneva O."/>
            <person name="Akopian T."/>
            <person name="Prichodko E."/>
            <person name="Kondratov I."/>
            <person name="Chukin M."/>
            <person name="Demina I."/>
            <person name="Galyamina M."/>
            <person name="Kamashev D."/>
            <person name="Vanyushkina A."/>
            <person name="Ladygina V."/>
            <person name="Levitskii S."/>
            <person name="Lazarev V."/>
            <person name="Govorun V."/>
        </authorList>
    </citation>
    <scope>NUCLEOTIDE SEQUENCE [LARGE SCALE GENOMIC DNA]</scope>
    <source>
        <strain evidence="1 2">KC3</strain>
    </source>
</reference>
<name>A0AAI9T4V7_SPIME</name>
<protein>
    <submittedName>
        <fullName evidence="1">Uncharacterized protein</fullName>
    </submittedName>
</protein>
<comment type="caution">
    <text evidence="1">The sequence shown here is derived from an EMBL/GenBank/DDBJ whole genome shotgun (WGS) entry which is preliminary data.</text>
</comment>
<dbReference type="AlphaFoldDB" id="A0AAI9T4V7"/>
<dbReference type="RefSeq" id="WP_004028099.1">
    <property type="nucleotide sequence ID" value="NZ_AGBZ02000001.1"/>
</dbReference>
<dbReference type="EMBL" id="AGBZ02000001">
    <property type="protein sequence ID" value="KAI93167.1"/>
    <property type="molecule type" value="Genomic_DNA"/>
</dbReference>
<organism evidence="1 2">
    <name type="scientific">Spiroplasma melliferum KC3</name>
    <dbReference type="NCBI Taxonomy" id="570509"/>
    <lineage>
        <taxon>Bacteria</taxon>
        <taxon>Bacillati</taxon>
        <taxon>Mycoplasmatota</taxon>
        <taxon>Mollicutes</taxon>
        <taxon>Entomoplasmatales</taxon>
        <taxon>Spiroplasmataceae</taxon>
        <taxon>Spiroplasma</taxon>
    </lineage>
</organism>